<evidence type="ECO:0000313" key="2">
    <source>
        <dbReference type="Proteomes" id="UP000225706"/>
    </source>
</evidence>
<keyword evidence="2" id="KW-1185">Reference proteome</keyword>
<gene>
    <name evidence="1" type="ORF">AWC38_SpisGene14782</name>
</gene>
<dbReference type="OrthoDB" id="5959732at2759"/>
<name>A0A2B4RWP1_STYPI</name>
<dbReference type="EMBL" id="LSMT01000305">
    <property type="protein sequence ID" value="PFX20757.1"/>
    <property type="molecule type" value="Genomic_DNA"/>
</dbReference>
<comment type="caution">
    <text evidence="1">The sequence shown here is derived from an EMBL/GenBank/DDBJ whole genome shotgun (WGS) entry which is preliminary data.</text>
</comment>
<sequence length="193" mass="21325">MHQLSKTPTAPNKAEIQETVELLLDAFAAPRKDRQPTALSVSEIANDLKDRLPPAPNIGPVNTMLKHMNPRKAAGVDGVPSWLLEQFHEEFAPDVHDIICASIEQSKYPTSYKHALVSLVPKVDNPTDINNGFRHLSVLPQVTKALERIQLKLNLKYPSLNASQHASTEDRSTMTALASITQDWYNATDSGNP</sequence>
<proteinExistence type="predicted"/>
<dbReference type="Proteomes" id="UP000225706">
    <property type="component" value="Unassembled WGS sequence"/>
</dbReference>
<dbReference type="PANTHER" id="PTHR47510:SF3">
    <property type="entry name" value="ENDO_EXONUCLEASE_PHOSPHATASE DOMAIN-CONTAINING PROTEIN"/>
    <property type="match status" value="1"/>
</dbReference>
<evidence type="ECO:0000313" key="1">
    <source>
        <dbReference type="EMBL" id="PFX20757.1"/>
    </source>
</evidence>
<dbReference type="AlphaFoldDB" id="A0A2B4RWP1"/>
<accession>A0A2B4RWP1</accession>
<organism evidence="1 2">
    <name type="scientific">Stylophora pistillata</name>
    <name type="common">Smooth cauliflower coral</name>
    <dbReference type="NCBI Taxonomy" id="50429"/>
    <lineage>
        <taxon>Eukaryota</taxon>
        <taxon>Metazoa</taxon>
        <taxon>Cnidaria</taxon>
        <taxon>Anthozoa</taxon>
        <taxon>Hexacorallia</taxon>
        <taxon>Scleractinia</taxon>
        <taxon>Astrocoeniina</taxon>
        <taxon>Pocilloporidae</taxon>
        <taxon>Stylophora</taxon>
    </lineage>
</organism>
<protein>
    <recommendedName>
        <fullName evidence="3">RNA-directed DNA polymerase from mobile element jockey</fullName>
    </recommendedName>
</protein>
<evidence type="ECO:0008006" key="3">
    <source>
        <dbReference type="Google" id="ProtNLM"/>
    </source>
</evidence>
<reference evidence="2" key="1">
    <citation type="journal article" date="2017" name="bioRxiv">
        <title>Comparative analysis of the genomes of Stylophora pistillata and Acropora digitifera provides evidence for extensive differences between species of corals.</title>
        <authorList>
            <person name="Voolstra C.R."/>
            <person name="Li Y."/>
            <person name="Liew Y.J."/>
            <person name="Baumgarten S."/>
            <person name="Zoccola D."/>
            <person name="Flot J.-F."/>
            <person name="Tambutte S."/>
            <person name="Allemand D."/>
            <person name="Aranda M."/>
        </authorList>
    </citation>
    <scope>NUCLEOTIDE SEQUENCE [LARGE SCALE GENOMIC DNA]</scope>
</reference>
<dbReference type="PANTHER" id="PTHR47510">
    <property type="entry name" value="REVERSE TRANSCRIPTASE DOMAIN-CONTAINING PROTEIN"/>
    <property type="match status" value="1"/>
</dbReference>